<sequence length="211" mass="23682">MMKTVARAVGVSRSENIRAYEPPTSTSALSISADWLRTDIDSLHDGMRDLHEKTRSLDLDERAHQKATASDVPALLDELAFTRGMSWSDIAAAAHVSVSAIRKWRKGGTATADNRERLARIASFLDLMEEKGVADPAQWMEMALPLGPGYYIRPIDLFVAGHAESLIEWFEQRSRLETILDAVLPGWRDRRSDVEVFVDTDGQRSLRMRAE</sequence>
<dbReference type="EMBL" id="CP079216">
    <property type="protein sequence ID" value="QXT63170.1"/>
    <property type="molecule type" value="Genomic_DNA"/>
</dbReference>
<dbReference type="RefSeq" id="WP_219082814.1">
    <property type="nucleotide sequence ID" value="NZ_CP079216.1"/>
</dbReference>
<reference evidence="1 2" key="1">
    <citation type="submission" date="2021-07" db="EMBL/GenBank/DDBJ databases">
        <title>complete genome sequencing of Tessaracoccus sp.J1M15.</title>
        <authorList>
            <person name="Bae J.-W."/>
            <person name="Kim D.-y."/>
        </authorList>
    </citation>
    <scope>NUCLEOTIDE SEQUENCE [LARGE SCALE GENOMIC DNA]</scope>
    <source>
        <strain evidence="1 2">J1M15</strain>
    </source>
</reference>
<protein>
    <recommendedName>
        <fullName evidence="3">Transcriptional regulator</fullName>
    </recommendedName>
</protein>
<accession>A0ABX8SIN4</accession>
<evidence type="ECO:0000313" key="2">
    <source>
        <dbReference type="Proteomes" id="UP000824504"/>
    </source>
</evidence>
<name>A0ABX8SIN4_9ACTN</name>
<evidence type="ECO:0000313" key="1">
    <source>
        <dbReference type="EMBL" id="QXT63170.1"/>
    </source>
</evidence>
<keyword evidence="2" id="KW-1185">Reference proteome</keyword>
<organism evidence="1 2">
    <name type="scientific">Tessaracoccus palaemonis</name>
    <dbReference type="NCBI Taxonomy" id="2829499"/>
    <lineage>
        <taxon>Bacteria</taxon>
        <taxon>Bacillati</taxon>
        <taxon>Actinomycetota</taxon>
        <taxon>Actinomycetes</taxon>
        <taxon>Propionibacteriales</taxon>
        <taxon>Propionibacteriaceae</taxon>
        <taxon>Tessaracoccus</taxon>
    </lineage>
</organism>
<evidence type="ECO:0008006" key="3">
    <source>
        <dbReference type="Google" id="ProtNLM"/>
    </source>
</evidence>
<gene>
    <name evidence="1" type="ORF">KDB89_01405</name>
</gene>
<dbReference type="Proteomes" id="UP000824504">
    <property type="component" value="Chromosome"/>
</dbReference>
<proteinExistence type="predicted"/>